<dbReference type="PROSITE" id="PS51318">
    <property type="entry name" value="TAT"/>
    <property type="match status" value="1"/>
</dbReference>
<evidence type="ECO:0000313" key="6">
    <source>
        <dbReference type="EMBL" id="PWJ86308.1"/>
    </source>
</evidence>
<sequence>MEDKTSRRDLNRRLRQSVNVPPTARRDFLKLFGGVAALAMAGPLLPRHAFAQEAQMPEFDTIPDAWKGSGEVVVVTWGGIGTDMQRKAWFEPFEKLCGIKVVEAIGPDPAKLKAMVDTKTVAWDVCQIGRGAMIELMKQGDYLAPIDYSIVEDGVTADYRSEHGLDIVPYSQNIAYRSDVFPEGPTNWVDFFDQERFPGGRTMPIATKGNIPELVGALLADGVDPKDVYPIDIDRAIKKLYEIKPAVVKWWESGAQPMQMLIDNETPIATAWNGRVKAAKDEGHPLELVWNGGMVLNNAWLIPNGAPNLSNAQKFVAFSSSAIAQARYSTLLPYGYTNVDSAKYLSPEILKHLPTSPENYSVMVPYRHEWWAENRPEVIEKFNQMMLS</sequence>
<protein>
    <submittedName>
        <fullName evidence="6">Putative spermidine/putrescine transport system substrate-binding protein</fullName>
    </submittedName>
</protein>
<organism evidence="6 7">
    <name type="scientific">Pseudaminobacter salicylatoxidans</name>
    <dbReference type="NCBI Taxonomy" id="93369"/>
    <lineage>
        <taxon>Bacteria</taxon>
        <taxon>Pseudomonadati</taxon>
        <taxon>Pseudomonadota</taxon>
        <taxon>Alphaproteobacteria</taxon>
        <taxon>Hyphomicrobiales</taxon>
        <taxon>Phyllobacteriaceae</taxon>
        <taxon>Pseudaminobacter</taxon>
    </lineage>
</organism>
<dbReference type="PANTHER" id="PTHR30006">
    <property type="entry name" value="THIAMINE-BINDING PERIPLASMIC PROTEIN-RELATED"/>
    <property type="match status" value="1"/>
</dbReference>
<accession>A0A316C9Y2</accession>
<proteinExistence type="inferred from homology"/>
<dbReference type="OrthoDB" id="9815444at2"/>
<dbReference type="STRING" id="1192868.GCA_000304395_04230"/>
<dbReference type="GO" id="GO:0030288">
    <property type="term" value="C:outer membrane-bounded periplasmic space"/>
    <property type="evidence" value="ECO:0007669"/>
    <property type="project" value="TreeGrafter"/>
</dbReference>
<name>A0A316C9Y2_PSESE</name>
<evidence type="ECO:0000256" key="3">
    <source>
        <dbReference type="ARBA" id="ARBA00022448"/>
    </source>
</evidence>
<keyword evidence="4" id="KW-0732">Signal</keyword>
<evidence type="ECO:0000256" key="5">
    <source>
        <dbReference type="ARBA" id="ARBA00022764"/>
    </source>
</evidence>
<comment type="similarity">
    <text evidence="2">Belongs to the bacterial solute-binding protein 1 family.</text>
</comment>
<gene>
    <name evidence="6" type="ORF">C7441_101188</name>
</gene>
<dbReference type="GO" id="GO:0030976">
    <property type="term" value="F:thiamine pyrophosphate binding"/>
    <property type="evidence" value="ECO:0007669"/>
    <property type="project" value="TreeGrafter"/>
</dbReference>
<keyword evidence="3" id="KW-0813">Transport</keyword>
<dbReference type="EMBL" id="QGGG01000001">
    <property type="protein sequence ID" value="PWJ86308.1"/>
    <property type="molecule type" value="Genomic_DNA"/>
</dbReference>
<dbReference type="Proteomes" id="UP000245396">
    <property type="component" value="Unassembled WGS sequence"/>
</dbReference>
<comment type="caution">
    <text evidence="6">The sequence shown here is derived from an EMBL/GenBank/DDBJ whole genome shotgun (WGS) entry which is preliminary data.</text>
</comment>
<dbReference type="RefSeq" id="WP_109611310.1">
    <property type="nucleotide sequence ID" value="NZ_QGGG01000001.1"/>
</dbReference>
<dbReference type="InterPro" id="IPR006311">
    <property type="entry name" value="TAT_signal"/>
</dbReference>
<keyword evidence="7" id="KW-1185">Reference proteome</keyword>
<evidence type="ECO:0000256" key="4">
    <source>
        <dbReference type="ARBA" id="ARBA00022729"/>
    </source>
</evidence>
<dbReference type="AlphaFoldDB" id="A0A316C9Y2"/>
<reference evidence="6 7" key="1">
    <citation type="submission" date="2018-05" db="EMBL/GenBank/DDBJ databases">
        <title>Genomic Encyclopedia of Type Strains, Phase IV (KMG-IV): sequencing the most valuable type-strain genomes for metagenomic binning, comparative biology and taxonomic classification.</title>
        <authorList>
            <person name="Goeker M."/>
        </authorList>
    </citation>
    <scope>NUCLEOTIDE SEQUENCE [LARGE SCALE GENOMIC DNA]</scope>
    <source>
        <strain evidence="6 7">DSM 6986</strain>
    </source>
</reference>
<evidence type="ECO:0000256" key="2">
    <source>
        <dbReference type="ARBA" id="ARBA00008520"/>
    </source>
</evidence>
<dbReference type="GO" id="GO:0015888">
    <property type="term" value="P:thiamine transport"/>
    <property type="evidence" value="ECO:0007669"/>
    <property type="project" value="TreeGrafter"/>
</dbReference>
<dbReference type="CDD" id="cd13589">
    <property type="entry name" value="PBP2_polyamine_RpCGA009"/>
    <property type="match status" value="1"/>
</dbReference>
<dbReference type="GO" id="GO:0030975">
    <property type="term" value="F:thiamine binding"/>
    <property type="evidence" value="ECO:0007669"/>
    <property type="project" value="TreeGrafter"/>
</dbReference>
<evidence type="ECO:0000256" key="1">
    <source>
        <dbReference type="ARBA" id="ARBA00004418"/>
    </source>
</evidence>
<evidence type="ECO:0000313" key="7">
    <source>
        <dbReference type="Proteomes" id="UP000245396"/>
    </source>
</evidence>
<dbReference type="Pfam" id="PF13416">
    <property type="entry name" value="SBP_bac_8"/>
    <property type="match status" value="1"/>
</dbReference>
<comment type="subcellular location">
    <subcellularLocation>
        <location evidence="1">Periplasm</location>
    </subcellularLocation>
</comment>
<dbReference type="Gene3D" id="3.40.190.10">
    <property type="entry name" value="Periplasmic binding protein-like II"/>
    <property type="match status" value="2"/>
</dbReference>
<dbReference type="SUPFAM" id="SSF53850">
    <property type="entry name" value="Periplasmic binding protein-like II"/>
    <property type="match status" value="1"/>
</dbReference>
<dbReference type="InterPro" id="IPR006059">
    <property type="entry name" value="SBP"/>
</dbReference>
<keyword evidence="5" id="KW-0574">Periplasm</keyword>
<dbReference type="PANTHER" id="PTHR30006:SF3">
    <property type="entry name" value="THIAMINE-BINDING PERIPLASMIC PROTEIN"/>
    <property type="match status" value="1"/>
</dbReference>